<proteinExistence type="predicted"/>
<dbReference type="NCBIfam" id="TIGR01637">
    <property type="entry name" value="phage_arpU"/>
    <property type="match status" value="1"/>
</dbReference>
<gene>
    <name evidence="1" type="ORF">CW895_13700</name>
</gene>
<dbReference type="EMBL" id="AABEKN010000006">
    <property type="protein sequence ID" value="EAG9354848.1"/>
    <property type="molecule type" value="Genomic_DNA"/>
</dbReference>
<comment type="caution">
    <text evidence="1">The sequence shown here is derived from an EMBL/GenBank/DDBJ whole genome shotgun (WGS) entry which is preliminary data.</text>
</comment>
<evidence type="ECO:0000313" key="2">
    <source>
        <dbReference type="Proteomes" id="UP000524387"/>
    </source>
</evidence>
<accession>A0A823JE65</accession>
<sequence length="144" mass="16886">MEQLFNIPSAEDINYIQTVRAIKKFFKDYLMLRVMAGSHKLPNITSTYKITPPDFSNEFHSKVEEAAIHNVDNVHAAQEAIKRYDAILNQLNHIHRKILFEKYIHNYQDVVIMIDIPYEVAQYKREKRVAVIELATTLNIEVLK</sequence>
<evidence type="ECO:0008006" key="3">
    <source>
        <dbReference type="Google" id="ProtNLM"/>
    </source>
</evidence>
<dbReference type="RefSeq" id="WP_070033921.1">
    <property type="nucleotide sequence ID" value="NZ_CP090057.1"/>
</dbReference>
<dbReference type="AlphaFoldDB" id="A0A823JE65"/>
<reference evidence="1 2" key="1">
    <citation type="submission" date="2019-04" db="EMBL/GenBank/DDBJ databases">
        <authorList>
            <consortium name="GenomeTrakr network: Whole genome sequencing for foodborne pathogen traceback"/>
        </authorList>
    </citation>
    <scope>NUCLEOTIDE SEQUENCE [LARGE SCALE GENOMIC DNA]</scope>
    <source>
        <strain evidence="1 2">CFSAN072502</strain>
    </source>
</reference>
<dbReference type="InterPro" id="IPR006524">
    <property type="entry name" value="ArpU-like"/>
</dbReference>
<evidence type="ECO:0000313" key="1">
    <source>
        <dbReference type="EMBL" id="EAG9354848.1"/>
    </source>
</evidence>
<protein>
    <recommendedName>
        <fullName evidence="3">ArpU family transcriptional regulator</fullName>
    </recommendedName>
</protein>
<name>A0A823JE65_LISMN</name>
<dbReference type="Proteomes" id="UP000524387">
    <property type="component" value="Unassembled WGS sequence"/>
</dbReference>
<organism evidence="1 2">
    <name type="scientific">Listeria monocytogenes</name>
    <dbReference type="NCBI Taxonomy" id="1639"/>
    <lineage>
        <taxon>Bacteria</taxon>
        <taxon>Bacillati</taxon>
        <taxon>Bacillota</taxon>
        <taxon>Bacilli</taxon>
        <taxon>Bacillales</taxon>
        <taxon>Listeriaceae</taxon>
        <taxon>Listeria</taxon>
    </lineage>
</organism>